<sequence>MPGPLPAPHTQTAIRMGVSQMCRQHGWAVLHEFSLPDRRRADIMALTPQGHLVCIEIKSGLPDFRADRKWSDYLPWCDRMYFAVNQDFPRTVLPDTTGLIVAATDRGADGRPTCVDCAIIHHPPHTALAPARRRKLTLQFALQAAERLGRMEMPQLDQTLRTALRVE</sequence>
<evidence type="ECO:0000313" key="2">
    <source>
        <dbReference type="Proteomes" id="UP000427842"/>
    </source>
</evidence>
<dbReference type="InterPro" id="IPR009394">
    <property type="entry name" value="MmcB-like"/>
</dbReference>
<organism evidence="1 2">
    <name type="scientific">Komagataeibacter medellinensis</name>
    <dbReference type="NCBI Taxonomy" id="1177712"/>
    <lineage>
        <taxon>Bacteria</taxon>
        <taxon>Pseudomonadati</taxon>
        <taxon>Pseudomonadota</taxon>
        <taxon>Alphaproteobacteria</taxon>
        <taxon>Acetobacterales</taxon>
        <taxon>Acetobacteraceae</taxon>
        <taxon>Komagataeibacter</taxon>
    </lineage>
</organism>
<accession>A0ABQ6VSN0</accession>
<proteinExistence type="predicted"/>
<name>A0ABQ6VSN0_9PROT</name>
<dbReference type="Pfam" id="PF06319">
    <property type="entry name" value="MmcB-like"/>
    <property type="match status" value="1"/>
</dbReference>
<dbReference type="EMBL" id="QYAZ01000001">
    <property type="protein sequence ID" value="KAB8123204.1"/>
    <property type="molecule type" value="Genomic_DNA"/>
</dbReference>
<evidence type="ECO:0000313" key="1">
    <source>
        <dbReference type="EMBL" id="KAB8123204.1"/>
    </source>
</evidence>
<comment type="caution">
    <text evidence="1">The sequence shown here is derived from an EMBL/GenBank/DDBJ whole genome shotgun (WGS) entry which is preliminary data.</text>
</comment>
<protein>
    <submittedName>
        <fullName evidence="1">DNA repair protein MmcB-related protein</fullName>
    </submittedName>
</protein>
<reference evidence="1 2" key="1">
    <citation type="submission" date="2018-09" db="EMBL/GenBank/DDBJ databases">
        <title>Genome sequence and characterization of the bcs clusters for the production of nanocellulose from the low pH resistant strain Komagataeibacter medellinensis ID13488.</title>
        <authorList>
            <person name="Hernandez-Arriaga A.M."/>
            <person name="Del Cerro C."/>
            <person name="Urbina L."/>
            <person name="Eceiza A."/>
            <person name="Retegi A."/>
            <person name="Prieto M.A."/>
        </authorList>
    </citation>
    <scope>NUCLEOTIDE SEQUENCE [LARGE SCALE GENOMIC DNA]</scope>
    <source>
        <strain evidence="1 2">ID13488</strain>
    </source>
</reference>
<gene>
    <name evidence="1" type="ORF">D3W54_02080</name>
</gene>
<dbReference type="RefSeq" id="WP_153467975.1">
    <property type="nucleotide sequence ID" value="NZ_QYAZ01000001.1"/>
</dbReference>
<dbReference type="PIRSF" id="PIRSF031796">
    <property type="entry name" value="UPC031796"/>
    <property type="match status" value="1"/>
</dbReference>
<keyword evidence="2" id="KW-1185">Reference proteome</keyword>
<dbReference type="Proteomes" id="UP000427842">
    <property type="component" value="Unassembled WGS sequence"/>
</dbReference>